<name>A0A0A0KYE2_CUCSA</name>
<reference evidence="1 2" key="1">
    <citation type="journal article" date="2009" name="Nat. Genet.">
        <title>The genome of the cucumber, Cucumis sativus L.</title>
        <authorList>
            <person name="Huang S."/>
            <person name="Li R."/>
            <person name="Zhang Z."/>
            <person name="Li L."/>
            <person name="Gu X."/>
            <person name="Fan W."/>
            <person name="Lucas W.J."/>
            <person name="Wang X."/>
            <person name="Xie B."/>
            <person name="Ni P."/>
            <person name="Ren Y."/>
            <person name="Zhu H."/>
            <person name="Li J."/>
            <person name="Lin K."/>
            <person name="Jin W."/>
            <person name="Fei Z."/>
            <person name="Li G."/>
            <person name="Staub J."/>
            <person name="Kilian A."/>
            <person name="van der Vossen E.A."/>
            <person name="Wu Y."/>
            <person name="Guo J."/>
            <person name="He J."/>
            <person name="Jia Z."/>
            <person name="Ren Y."/>
            <person name="Tian G."/>
            <person name="Lu Y."/>
            <person name="Ruan J."/>
            <person name="Qian W."/>
            <person name="Wang M."/>
            <person name="Huang Q."/>
            <person name="Li B."/>
            <person name="Xuan Z."/>
            <person name="Cao J."/>
            <person name="Asan"/>
            <person name="Wu Z."/>
            <person name="Zhang J."/>
            <person name="Cai Q."/>
            <person name="Bai Y."/>
            <person name="Zhao B."/>
            <person name="Han Y."/>
            <person name="Li Y."/>
            <person name="Li X."/>
            <person name="Wang S."/>
            <person name="Shi Q."/>
            <person name="Liu S."/>
            <person name="Cho W.K."/>
            <person name="Kim J.Y."/>
            <person name="Xu Y."/>
            <person name="Heller-Uszynska K."/>
            <person name="Miao H."/>
            <person name="Cheng Z."/>
            <person name="Zhang S."/>
            <person name="Wu J."/>
            <person name="Yang Y."/>
            <person name="Kang H."/>
            <person name="Li M."/>
            <person name="Liang H."/>
            <person name="Ren X."/>
            <person name="Shi Z."/>
            <person name="Wen M."/>
            <person name="Jian M."/>
            <person name="Yang H."/>
            <person name="Zhang G."/>
            <person name="Yang Z."/>
            <person name="Chen R."/>
            <person name="Liu S."/>
            <person name="Li J."/>
            <person name="Ma L."/>
            <person name="Liu H."/>
            <person name="Zhou Y."/>
            <person name="Zhao J."/>
            <person name="Fang X."/>
            <person name="Li G."/>
            <person name="Fang L."/>
            <person name="Li Y."/>
            <person name="Liu D."/>
            <person name="Zheng H."/>
            <person name="Zhang Y."/>
            <person name="Qin N."/>
            <person name="Li Z."/>
            <person name="Yang G."/>
            <person name="Yang S."/>
            <person name="Bolund L."/>
            <person name="Kristiansen K."/>
            <person name="Zheng H."/>
            <person name="Li S."/>
            <person name="Zhang X."/>
            <person name="Yang H."/>
            <person name="Wang J."/>
            <person name="Sun R."/>
            <person name="Zhang B."/>
            <person name="Jiang S."/>
            <person name="Wang J."/>
            <person name="Du Y."/>
            <person name="Li S."/>
        </authorList>
    </citation>
    <scope>NUCLEOTIDE SEQUENCE [LARGE SCALE GENOMIC DNA]</scope>
    <source>
        <strain evidence="2">cv. 9930</strain>
    </source>
</reference>
<accession>A0A0A0KYE2</accession>
<dbReference type="eggNOG" id="KOG0059">
    <property type="taxonomic scope" value="Eukaryota"/>
</dbReference>
<protein>
    <submittedName>
        <fullName evidence="1">Uncharacterized protein</fullName>
    </submittedName>
</protein>
<evidence type="ECO:0000313" key="2">
    <source>
        <dbReference type="Proteomes" id="UP000029981"/>
    </source>
</evidence>
<reference evidence="1 2" key="2">
    <citation type="journal article" date="2009" name="PLoS ONE">
        <title>An integrated genetic and cytogenetic map of the cucumber genome.</title>
        <authorList>
            <person name="Ren Y."/>
            <person name="Zhang Z."/>
            <person name="Liu J."/>
            <person name="Staub J.E."/>
            <person name="Han Y."/>
            <person name="Cheng Z."/>
            <person name="Li X."/>
            <person name="Lu J."/>
            <person name="Miao H."/>
            <person name="Kang H."/>
            <person name="Xie B."/>
            <person name="Gu X."/>
            <person name="Wang X."/>
            <person name="Du Y."/>
            <person name="Jin W."/>
            <person name="Huang S."/>
        </authorList>
    </citation>
    <scope>NUCLEOTIDE SEQUENCE [LARGE SCALE GENOMIC DNA]</scope>
    <source>
        <strain evidence="2">cv. 9930</strain>
    </source>
</reference>
<organism evidence="1 2">
    <name type="scientific">Cucumis sativus</name>
    <name type="common">Cucumber</name>
    <dbReference type="NCBI Taxonomy" id="3659"/>
    <lineage>
        <taxon>Eukaryota</taxon>
        <taxon>Viridiplantae</taxon>
        <taxon>Streptophyta</taxon>
        <taxon>Embryophyta</taxon>
        <taxon>Tracheophyta</taxon>
        <taxon>Spermatophyta</taxon>
        <taxon>Magnoliopsida</taxon>
        <taxon>eudicotyledons</taxon>
        <taxon>Gunneridae</taxon>
        <taxon>Pentapetalae</taxon>
        <taxon>rosids</taxon>
        <taxon>fabids</taxon>
        <taxon>Cucurbitales</taxon>
        <taxon>Cucurbitaceae</taxon>
        <taxon>Benincaseae</taxon>
        <taxon>Cucumis</taxon>
    </lineage>
</organism>
<dbReference type="OMA" id="GNCNVAK"/>
<dbReference type="AlphaFoldDB" id="A0A0A0KYE2"/>
<proteinExistence type="predicted"/>
<dbReference type="EMBL" id="CM002925">
    <property type="protein sequence ID" value="KGN53864.1"/>
    <property type="molecule type" value="Genomic_DNA"/>
</dbReference>
<keyword evidence="2" id="KW-1185">Reference proteome</keyword>
<gene>
    <name evidence="1" type="ORF">Csa_4G172520</name>
</gene>
<dbReference type="Gramene" id="KGN53864">
    <property type="protein sequence ID" value="KGN53864"/>
    <property type="gene ID" value="Csa_4G172520"/>
</dbReference>
<reference evidence="1 2" key="4">
    <citation type="journal article" date="2011" name="BMC Genomics">
        <title>RNA-Seq improves annotation of protein-coding genes in the cucumber genome.</title>
        <authorList>
            <person name="Li Z."/>
            <person name="Zhang Z."/>
            <person name="Yan P."/>
            <person name="Huang S."/>
            <person name="Fei Z."/>
            <person name="Lin K."/>
        </authorList>
    </citation>
    <scope>NUCLEOTIDE SEQUENCE [LARGE SCALE GENOMIC DNA]</scope>
    <source>
        <strain evidence="2">cv. 9930</strain>
    </source>
</reference>
<dbReference type="Proteomes" id="UP000029981">
    <property type="component" value="Chromosome 4"/>
</dbReference>
<reference evidence="1 2" key="3">
    <citation type="journal article" date="2010" name="BMC Genomics">
        <title>Transcriptome sequencing and comparative analysis of cucumber flowers with different sex types.</title>
        <authorList>
            <person name="Guo S."/>
            <person name="Zheng Y."/>
            <person name="Joung J.G."/>
            <person name="Liu S."/>
            <person name="Zhang Z."/>
            <person name="Crasta O.R."/>
            <person name="Sobral B.W."/>
            <person name="Xu Y."/>
            <person name="Huang S."/>
            <person name="Fei Z."/>
        </authorList>
    </citation>
    <scope>NUCLEOTIDE SEQUENCE [LARGE SCALE GENOMIC DNA]</scope>
    <source>
        <strain evidence="2">cv. 9930</strain>
    </source>
</reference>
<sequence length="246" mass="27855">MGPAWRQLKVMLRKNWLLKIRHPFITSAEILLPTVVMLLLIAVRTQVDNTVHPPQPHIQKGMFVEVGKGISPSFQEVLVSLKKNGEYLAFAPDTVETKTMLHLMSLKFPLLEVVTRVYKDEQELEAYIRSDLYGNCNVAKNLNCSNPKIKGAVVFHEQGPELFDYSIRLNHTWAFSGFPNVRSIMDMNGPYLNDLELGATNIPTMQYSFSGFLTGKLQAILLIEDNNTVLISGLQQSRSREYSVIC</sequence>
<evidence type="ECO:0000313" key="1">
    <source>
        <dbReference type="EMBL" id="KGN53864.1"/>
    </source>
</evidence>
<dbReference type="STRING" id="3659.A0A0A0KYE2"/>